<gene>
    <name evidence="1" type="ORF">AVEN_40493_1</name>
</gene>
<comment type="caution">
    <text evidence="1">The sequence shown here is derived from an EMBL/GenBank/DDBJ whole genome shotgun (WGS) entry which is preliminary data.</text>
</comment>
<keyword evidence="2" id="KW-1185">Reference proteome</keyword>
<reference evidence="1 2" key="1">
    <citation type="journal article" date="2019" name="Sci. Rep.">
        <title>Orb-weaving spider Araneus ventricosus genome elucidates the spidroin gene catalogue.</title>
        <authorList>
            <person name="Kono N."/>
            <person name="Nakamura H."/>
            <person name="Ohtoshi R."/>
            <person name="Moran D.A.P."/>
            <person name="Shinohara A."/>
            <person name="Yoshida Y."/>
            <person name="Fujiwara M."/>
            <person name="Mori M."/>
            <person name="Tomita M."/>
            <person name="Arakawa K."/>
        </authorList>
    </citation>
    <scope>NUCLEOTIDE SEQUENCE [LARGE SCALE GENOMIC DNA]</scope>
</reference>
<protein>
    <submittedName>
        <fullName evidence="1">Uncharacterized protein</fullName>
    </submittedName>
</protein>
<proteinExistence type="predicted"/>
<dbReference type="AlphaFoldDB" id="A0A4Y2K5W3"/>
<name>A0A4Y2K5W3_ARAVE</name>
<sequence length="74" mass="8211">MDGLKEKDRLLVWIDFGGRDISEEAVTETDGIELELAVCLFACFPFVVEGREMAGMGALIRHWLLLAVEQAEVG</sequence>
<accession>A0A4Y2K5W3</accession>
<evidence type="ECO:0000313" key="1">
    <source>
        <dbReference type="EMBL" id="GBM98123.1"/>
    </source>
</evidence>
<dbReference type="EMBL" id="BGPR01193559">
    <property type="protein sequence ID" value="GBM98123.1"/>
    <property type="molecule type" value="Genomic_DNA"/>
</dbReference>
<organism evidence="1 2">
    <name type="scientific">Araneus ventricosus</name>
    <name type="common">Orbweaver spider</name>
    <name type="synonym">Epeira ventricosa</name>
    <dbReference type="NCBI Taxonomy" id="182803"/>
    <lineage>
        <taxon>Eukaryota</taxon>
        <taxon>Metazoa</taxon>
        <taxon>Ecdysozoa</taxon>
        <taxon>Arthropoda</taxon>
        <taxon>Chelicerata</taxon>
        <taxon>Arachnida</taxon>
        <taxon>Araneae</taxon>
        <taxon>Araneomorphae</taxon>
        <taxon>Entelegynae</taxon>
        <taxon>Araneoidea</taxon>
        <taxon>Araneidae</taxon>
        <taxon>Araneus</taxon>
    </lineage>
</organism>
<dbReference type="Proteomes" id="UP000499080">
    <property type="component" value="Unassembled WGS sequence"/>
</dbReference>
<evidence type="ECO:0000313" key="2">
    <source>
        <dbReference type="Proteomes" id="UP000499080"/>
    </source>
</evidence>